<evidence type="ECO:0008006" key="5">
    <source>
        <dbReference type="Google" id="ProtNLM"/>
    </source>
</evidence>
<evidence type="ECO:0000313" key="3">
    <source>
        <dbReference type="EMBL" id="BEI89249.1"/>
    </source>
</evidence>
<evidence type="ECO:0000256" key="1">
    <source>
        <dbReference type="SAM" id="MobiDB-lite"/>
    </source>
</evidence>
<gene>
    <name evidence="3" type="ORF">CcaverHIS019_0206110</name>
</gene>
<dbReference type="AlphaFoldDB" id="A0AA48I426"/>
<dbReference type="RefSeq" id="XP_060454515.1">
    <property type="nucleotide sequence ID" value="XM_060597641.1"/>
</dbReference>
<keyword evidence="2" id="KW-0732">Signal</keyword>
<dbReference type="KEGG" id="ccac:CcaHIS019_0206110"/>
<evidence type="ECO:0000313" key="4">
    <source>
        <dbReference type="Proteomes" id="UP001233271"/>
    </source>
</evidence>
<reference evidence="3" key="1">
    <citation type="journal article" date="2023" name="BMC Genomics">
        <title>Chromosome-level genome assemblies of Cutaneotrichosporon spp. (Trichosporonales, Basidiomycota) reveal imbalanced evolution between nucleotide sequences and chromosome synteny.</title>
        <authorList>
            <person name="Kobayashi Y."/>
            <person name="Kayamori A."/>
            <person name="Aoki K."/>
            <person name="Shiwa Y."/>
            <person name="Matsutani M."/>
            <person name="Fujita N."/>
            <person name="Sugita T."/>
            <person name="Iwasaki W."/>
            <person name="Tanaka N."/>
            <person name="Takashima M."/>
        </authorList>
    </citation>
    <scope>NUCLEOTIDE SEQUENCE</scope>
    <source>
        <strain evidence="3">HIS019</strain>
    </source>
</reference>
<organism evidence="3 4">
    <name type="scientific">Cutaneotrichosporon cavernicola</name>
    <dbReference type="NCBI Taxonomy" id="279322"/>
    <lineage>
        <taxon>Eukaryota</taxon>
        <taxon>Fungi</taxon>
        <taxon>Dikarya</taxon>
        <taxon>Basidiomycota</taxon>
        <taxon>Agaricomycotina</taxon>
        <taxon>Tremellomycetes</taxon>
        <taxon>Trichosporonales</taxon>
        <taxon>Trichosporonaceae</taxon>
        <taxon>Cutaneotrichosporon</taxon>
    </lineage>
</organism>
<feature type="compositionally biased region" description="Low complexity" evidence="1">
    <location>
        <begin position="345"/>
        <end position="371"/>
    </location>
</feature>
<proteinExistence type="predicted"/>
<dbReference type="GeneID" id="85493120"/>
<evidence type="ECO:0000256" key="2">
    <source>
        <dbReference type="SAM" id="SignalP"/>
    </source>
</evidence>
<name>A0AA48I426_9TREE</name>
<feature type="signal peptide" evidence="2">
    <location>
        <begin position="1"/>
        <end position="18"/>
    </location>
</feature>
<feature type="region of interest" description="Disordered" evidence="1">
    <location>
        <begin position="343"/>
        <end position="374"/>
    </location>
</feature>
<sequence length="400" mass="41048">MMIPSLALAALLPALAAAIPCVQFDADDNLYAFGGQEDVALGDSNAWASPAPKPLSTDGRPPWNGNFSQCLLSRNANALYVLGADASDAGAIYIYDFAGNAWTKQVTTGAGDSMQNSRSSAVLDHNTNVIFTVGNTNMYSLDFGAVTTTAAGSLTWGIASSPQIASEGYKVTAAAASNHINYYGVPGSEAGSTSMFVVHYNYWQPQPAKYTPVGGKNFPAQSGQAVSLATANSTLPPYQNLFVPNDLSSAYIVTHYTADWSWNDTKSAPMAVSLVNSTQELPAPTAKDTEASYACSETHCVQMDTKGNIYYINAVGKDYTVTPGAKWDKLGYTLTPYVAPTPSDASGSATGSATGSAGAGGASNPAAAPNGKSGGAESTFHGGILGAVLGVAALAIAAIA</sequence>
<protein>
    <recommendedName>
        <fullName evidence="5">Galactose oxidase</fullName>
    </recommendedName>
</protein>
<dbReference type="EMBL" id="AP028213">
    <property type="protein sequence ID" value="BEI89249.1"/>
    <property type="molecule type" value="Genomic_DNA"/>
</dbReference>
<dbReference type="Proteomes" id="UP001233271">
    <property type="component" value="Chromosome 2"/>
</dbReference>
<keyword evidence="4" id="KW-1185">Reference proteome</keyword>
<dbReference type="InterPro" id="IPR011043">
    <property type="entry name" value="Gal_Oxase/kelch_b-propeller"/>
</dbReference>
<dbReference type="SUPFAM" id="SSF50965">
    <property type="entry name" value="Galactose oxidase, central domain"/>
    <property type="match status" value="1"/>
</dbReference>
<feature type="chain" id="PRO_5041388879" description="Galactose oxidase" evidence="2">
    <location>
        <begin position="19"/>
        <end position="400"/>
    </location>
</feature>
<accession>A0AA48I426</accession>